<reference evidence="1 2" key="1">
    <citation type="submission" date="2017-07" db="EMBL/GenBank/DDBJ databases">
        <title>Leptospira spp. isolated from tropical soils.</title>
        <authorList>
            <person name="Thibeaux R."/>
            <person name="Iraola G."/>
            <person name="Ferres I."/>
            <person name="Bierque E."/>
            <person name="Girault D."/>
            <person name="Soupe-Gilbert M.-E."/>
            <person name="Picardeau M."/>
            <person name="Goarant C."/>
        </authorList>
    </citation>
    <scope>NUCLEOTIDE SEQUENCE [LARGE SCALE GENOMIC DNA]</scope>
    <source>
        <strain evidence="1 2">JW2-C-B1</strain>
    </source>
</reference>
<gene>
    <name evidence="1" type="ORF">CH378_12135</name>
</gene>
<sequence>MFTTLSFFYFLFFEFQAEMIFPIGRSLIQVQPGKNTEIENKEKNQLGKTFSFDETKENDLSDEKEGRMGKPIETILRLFWEIFLNFRCARETRVIIFVETLRSDFLPVFRRTIGRGEDWDYGN</sequence>
<evidence type="ECO:0000313" key="1">
    <source>
        <dbReference type="EMBL" id="PJZ29550.1"/>
    </source>
</evidence>
<proteinExistence type="predicted"/>
<name>A0ABX4N8B0_9LEPT</name>
<evidence type="ECO:0008006" key="3">
    <source>
        <dbReference type="Google" id="ProtNLM"/>
    </source>
</evidence>
<protein>
    <recommendedName>
        <fullName evidence="3">Secreted protein</fullName>
    </recommendedName>
</protein>
<accession>A0ABX4N8B0</accession>
<comment type="caution">
    <text evidence="1">The sequence shown here is derived from an EMBL/GenBank/DDBJ whole genome shotgun (WGS) entry which is preliminary data.</text>
</comment>
<keyword evidence="2" id="KW-1185">Reference proteome</keyword>
<dbReference type="EMBL" id="NPDP01000020">
    <property type="protein sequence ID" value="PJZ29550.1"/>
    <property type="molecule type" value="Genomic_DNA"/>
</dbReference>
<dbReference type="Proteomes" id="UP000231919">
    <property type="component" value="Unassembled WGS sequence"/>
</dbReference>
<evidence type="ECO:0000313" key="2">
    <source>
        <dbReference type="Proteomes" id="UP000231919"/>
    </source>
</evidence>
<organism evidence="1 2">
    <name type="scientific">Leptospira kmetyi</name>
    <dbReference type="NCBI Taxonomy" id="408139"/>
    <lineage>
        <taxon>Bacteria</taxon>
        <taxon>Pseudomonadati</taxon>
        <taxon>Spirochaetota</taxon>
        <taxon>Spirochaetia</taxon>
        <taxon>Leptospirales</taxon>
        <taxon>Leptospiraceae</taxon>
        <taxon>Leptospira</taxon>
    </lineage>
</organism>